<dbReference type="Proteomes" id="UP000265715">
    <property type="component" value="Unassembled WGS sequence"/>
</dbReference>
<feature type="region of interest" description="Disordered" evidence="1">
    <location>
        <begin position="194"/>
        <end position="215"/>
    </location>
</feature>
<dbReference type="AlphaFoldDB" id="A0A399EW81"/>
<evidence type="ECO:0008006" key="5">
    <source>
        <dbReference type="Google" id="ProtNLM"/>
    </source>
</evidence>
<name>A0A399EW81_9DEIN</name>
<sequence length="527" mass="58729">MTARKFVRGLILLLLSGSFALAATPVNEPPSPFVADEAHEALLSLEELSIPLLNDDETALVGLFLPEAVYSALNLEGYELRNRAKTPPLELPRCSRLLTTKEVSVDTVLLRCEDVLYVSLIALPRLRVYKFYEHGLEDVKFVGMGGTLNLEVEDDKYPYAFAYASDDIAQRYSELTELRGLLAVQKQANAQKAAEQQRQAAEQQRKAQQQKQEEARKQAQVREQLRQVFRTAASQAVLLDGTLALPLGVIAQGLGYSVTRDELLETCYDVSRSDTWESPRSICDEVAWGTTNYVPKVIAGRLYAPLPVINAILKGVGLSYDPKTASLRVKLFNPGQADDFTVKIADKLQSYRTLTRARIYPYRTADLPRCSTARIDRPAYTLTFSASSDYDYISVRLQSKSNSTILVIWDESSVRLPSGRSSGVMHEGVRFIEADSPQAPTPVAPRGTLSDMMVAKTTLWFGEYSKKWYYSMFDVSVRYDTERLSIFVSGSNHSVSGSLALQVGGRRVYESFTITCTVKPGEFRVGM</sequence>
<evidence type="ECO:0000313" key="4">
    <source>
        <dbReference type="Proteomes" id="UP000265715"/>
    </source>
</evidence>
<evidence type="ECO:0000256" key="1">
    <source>
        <dbReference type="SAM" id="MobiDB-lite"/>
    </source>
</evidence>
<evidence type="ECO:0000256" key="2">
    <source>
        <dbReference type="SAM" id="SignalP"/>
    </source>
</evidence>
<comment type="caution">
    <text evidence="3">The sequence shown here is derived from an EMBL/GenBank/DDBJ whole genome shotgun (WGS) entry which is preliminary data.</text>
</comment>
<evidence type="ECO:0000313" key="3">
    <source>
        <dbReference type="EMBL" id="RIH88288.1"/>
    </source>
</evidence>
<keyword evidence="4" id="KW-1185">Reference proteome</keyword>
<feature type="compositionally biased region" description="Low complexity" evidence="1">
    <location>
        <begin position="194"/>
        <end position="210"/>
    </location>
</feature>
<keyword evidence="2" id="KW-0732">Signal</keyword>
<feature type="chain" id="PRO_5017209772" description="Copper amine oxidase-like N-terminal domain-containing protein" evidence="2">
    <location>
        <begin position="23"/>
        <end position="527"/>
    </location>
</feature>
<gene>
    <name evidence="3" type="ORF">Mterra_00992</name>
</gene>
<organism evidence="3 4">
    <name type="scientific">Calidithermus terrae</name>
    <dbReference type="NCBI Taxonomy" id="1408545"/>
    <lineage>
        <taxon>Bacteria</taxon>
        <taxon>Thermotogati</taxon>
        <taxon>Deinococcota</taxon>
        <taxon>Deinococci</taxon>
        <taxon>Thermales</taxon>
        <taxon>Thermaceae</taxon>
        <taxon>Calidithermus</taxon>
    </lineage>
</organism>
<proteinExistence type="predicted"/>
<dbReference type="EMBL" id="QXDL01000027">
    <property type="protein sequence ID" value="RIH88288.1"/>
    <property type="molecule type" value="Genomic_DNA"/>
</dbReference>
<feature type="signal peptide" evidence="2">
    <location>
        <begin position="1"/>
        <end position="22"/>
    </location>
</feature>
<protein>
    <recommendedName>
        <fullName evidence="5">Copper amine oxidase-like N-terminal domain-containing protein</fullName>
    </recommendedName>
</protein>
<reference evidence="3 4" key="1">
    <citation type="submission" date="2018-08" db="EMBL/GenBank/DDBJ databases">
        <title>Meiothermus terrae DSM 26712 genome sequencing project.</title>
        <authorList>
            <person name="Da Costa M.S."/>
            <person name="Albuquerque L."/>
            <person name="Raposo P."/>
            <person name="Froufe H.J.C."/>
            <person name="Barroso C.S."/>
            <person name="Egas C."/>
        </authorList>
    </citation>
    <scope>NUCLEOTIDE SEQUENCE [LARGE SCALE GENOMIC DNA]</scope>
    <source>
        <strain evidence="3 4">DSM 26712</strain>
    </source>
</reference>
<accession>A0A399EW81</accession>
<dbReference type="RefSeq" id="WP_119314174.1">
    <property type="nucleotide sequence ID" value="NZ_QXDL01000027.1"/>
</dbReference>